<evidence type="ECO:0000313" key="1">
    <source>
        <dbReference type="EMBL" id="EGT75411.1"/>
    </source>
</evidence>
<organism evidence="1 2">
    <name type="scientific">Haemophilus haemolyticus M19501</name>
    <dbReference type="NCBI Taxonomy" id="1028803"/>
    <lineage>
        <taxon>Bacteria</taxon>
        <taxon>Pseudomonadati</taxon>
        <taxon>Pseudomonadota</taxon>
        <taxon>Gammaproteobacteria</taxon>
        <taxon>Pasteurellales</taxon>
        <taxon>Pasteurellaceae</taxon>
        <taxon>Haemophilus</taxon>
    </lineage>
</organism>
<protein>
    <submittedName>
        <fullName evidence="1">Uncharacterized protein</fullName>
    </submittedName>
</protein>
<evidence type="ECO:0000313" key="2">
    <source>
        <dbReference type="Proteomes" id="UP000003258"/>
    </source>
</evidence>
<dbReference type="AlphaFoldDB" id="F9GPF0"/>
<name>F9GPF0_HAEHA</name>
<dbReference type="Proteomes" id="UP000003258">
    <property type="component" value="Unassembled WGS sequence"/>
</dbReference>
<gene>
    <name evidence="1" type="ORF">GG9_0935</name>
</gene>
<sequence length="37" mass="4197">MTALEAQVPALSVGLFYDLRLASRHERVGSHNQDDWL</sequence>
<dbReference type="EMBL" id="AFQO01000008">
    <property type="protein sequence ID" value="EGT75411.1"/>
    <property type="molecule type" value="Genomic_DNA"/>
</dbReference>
<accession>F9GPF0</accession>
<proteinExistence type="predicted"/>
<comment type="caution">
    <text evidence="1">The sequence shown here is derived from an EMBL/GenBank/DDBJ whole genome shotgun (WGS) entry which is preliminary data.</text>
</comment>
<reference evidence="1 2" key="1">
    <citation type="journal article" date="2011" name="J. Bacteriol.">
        <title>Genome Sequences for Five Strains of the Emerging Pathogen Haemophilus haemolyticus.</title>
        <authorList>
            <person name="Jordan I.K."/>
            <person name="Conley A.B."/>
            <person name="Antonov I.V."/>
            <person name="Arthur R.A."/>
            <person name="Cook E.D."/>
            <person name="Cooper G.P."/>
            <person name="Jones B.L."/>
            <person name="Knipe K.M."/>
            <person name="Lee K.J."/>
            <person name="Liu X."/>
            <person name="Mitchell G.J."/>
            <person name="Pande P.R."/>
            <person name="Petit R.A."/>
            <person name="Qin S."/>
            <person name="Rajan V.N."/>
            <person name="Sarda S."/>
            <person name="Sebastian A."/>
            <person name="Tang S."/>
            <person name="Thapliyal R."/>
            <person name="Varghese N.J."/>
            <person name="Ye T."/>
            <person name="Katz L.S."/>
            <person name="Wang X."/>
            <person name="Rowe L."/>
            <person name="Frace M."/>
            <person name="Mayer L.W."/>
        </authorList>
    </citation>
    <scope>NUCLEOTIDE SEQUENCE [LARGE SCALE GENOMIC DNA]</scope>
    <source>
        <strain evidence="1 2">M19501</strain>
    </source>
</reference>